<protein>
    <submittedName>
        <fullName evidence="8">Interferon stimulated exonuclease 20 like 2</fullName>
    </submittedName>
</protein>
<dbReference type="SUPFAM" id="SSF53098">
    <property type="entry name" value="Ribonuclease H-like"/>
    <property type="match status" value="1"/>
</dbReference>
<keyword evidence="4" id="KW-0269">Exonuclease</keyword>
<dbReference type="OMA" id="PCPIVDY"/>
<sequence>MSGFIINVDFSLHETSKKRSDGNQKHQRFVRRRRFLERKGFLKKKQLPAPQQQSHPAPKGQVSHQGQPRKKRLAETGTDQDSFHTSGFSHAPRTLPKGKDGCRVVQVGRAVDSSSQLTCFPSKVKKVAGSMKSLAGVHREALLSEYDSGLSAAPISSKSSKLVAIDCEMVGTGPGGRSSDLARCSIVNYHGDVVYDKYIRPIHPITNYRTRWSGIRKHHMKSAVPFKTAQKEILKLLAGKVVVGHAIHNDFKALKYFHPKMATRDTAQIPLLNRRAGFPEHEAASLKRLTKQLLHRDIQVGRDGHSSVEDARATMELYKMIETEWEKHLALSRQQE</sequence>
<dbReference type="InterPro" id="IPR047021">
    <property type="entry name" value="REXO1/3/4-like"/>
</dbReference>
<dbReference type="OrthoDB" id="16516at2759"/>
<dbReference type="SMART" id="SM00479">
    <property type="entry name" value="EXOIII"/>
    <property type="match status" value="1"/>
</dbReference>
<dbReference type="GO" id="GO:0000175">
    <property type="term" value="F:3'-5'-RNA exonuclease activity"/>
    <property type="evidence" value="ECO:0007669"/>
    <property type="project" value="InterPro"/>
</dbReference>
<dbReference type="RefSeq" id="XP_019411223.1">
    <property type="nucleotide sequence ID" value="XM_019555678.1"/>
</dbReference>
<dbReference type="InterPro" id="IPR012337">
    <property type="entry name" value="RNaseH-like_sf"/>
</dbReference>
<dbReference type="Gene3D" id="3.30.420.10">
    <property type="entry name" value="Ribonuclease H-like superfamily/Ribonuclease H"/>
    <property type="match status" value="1"/>
</dbReference>
<evidence type="ECO:0000256" key="3">
    <source>
        <dbReference type="ARBA" id="ARBA00022801"/>
    </source>
</evidence>
<keyword evidence="3" id="KW-0378">Hydrolase</keyword>
<dbReference type="InterPro" id="IPR037433">
    <property type="entry name" value="ISG20_DEDDh"/>
</dbReference>
<keyword evidence="2" id="KW-0540">Nuclease</keyword>
<feature type="domain" description="Exonuclease" evidence="7">
    <location>
        <begin position="161"/>
        <end position="327"/>
    </location>
</feature>
<dbReference type="RefSeq" id="XP_019411230.1">
    <property type="nucleotide sequence ID" value="XM_019555685.1"/>
</dbReference>
<dbReference type="Pfam" id="PF00929">
    <property type="entry name" value="RNase_T"/>
    <property type="match status" value="1"/>
</dbReference>
<name>A0A7M4EMG5_CROPO</name>
<evidence type="ECO:0000256" key="4">
    <source>
        <dbReference type="ARBA" id="ARBA00022839"/>
    </source>
</evidence>
<dbReference type="GO" id="GO:0003676">
    <property type="term" value="F:nucleic acid binding"/>
    <property type="evidence" value="ECO:0007669"/>
    <property type="project" value="InterPro"/>
</dbReference>
<keyword evidence="9" id="KW-1185">Reference proteome</keyword>
<dbReference type="GeneID" id="109323974"/>
<keyword evidence="5" id="KW-0539">Nucleus</keyword>
<gene>
    <name evidence="8" type="primary">ISG20L2</name>
</gene>
<dbReference type="InterPro" id="IPR013520">
    <property type="entry name" value="Ribonucl_H"/>
</dbReference>
<dbReference type="CDD" id="cd06149">
    <property type="entry name" value="ISG20"/>
    <property type="match status" value="1"/>
</dbReference>
<evidence type="ECO:0000256" key="5">
    <source>
        <dbReference type="ARBA" id="ARBA00023242"/>
    </source>
</evidence>
<dbReference type="InterPro" id="IPR036397">
    <property type="entry name" value="RNaseH_sf"/>
</dbReference>
<evidence type="ECO:0000256" key="2">
    <source>
        <dbReference type="ARBA" id="ARBA00022722"/>
    </source>
</evidence>
<feature type="compositionally biased region" description="Polar residues" evidence="6">
    <location>
        <begin position="77"/>
        <end position="88"/>
    </location>
</feature>
<evidence type="ECO:0000313" key="9">
    <source>
        <dbReference type="Proteomes" id="UP000594220"/>
    </source>
</evidence>
<dbReference type="PANTHER" id="PTHR12801:SF78">
    <property type="entry name" value="INTERFERON-STIMULATED 20 KDA EXONUCLEASE-LIKE 2"/>
    <property type="match status" value="1"/>
</dbReference>
<feature type="compositionally biased region" description="Basic and acidic residues" evidence="6">
    <location>
        <begin position="15"/>
        <end position="24"/>
    </location>
</feature>
<dbReference type="FunFam" id="3.30.420.10:FF:000007">
    <property type="entry name" value="Interferon-stimulated exonuclease gene 20"/>
    <property type="match status" value="1"/>
</dbReference>
<feature type="compositionally biased region" description="Basic residues" evidence="6">
    <location>
        <begin position="25"/>
        <end position="46"/>
    </location>
</feature>
<evidence type="ECO:0000256" key="1">
    <source>
        <dbReference type="ARBA" id="ARBA00004123"/>
    </source>
</evidence>
<comment type="subcellular location">
    <subcellularLocation>
        <location evidence="1">Nucleus</location>
    </subcellularLocation>
</comment>
<evidence type="ECO:0000259" key="7">
    <source>
        <dbReference type="SMART" id="SM00479"/>
    </source>
</evidence>
<dbReference type="Ensembl" id="ENSCPRT00005013093.1">
    <property type="protein sequence ID" value="ENSCPRP00005011095.1"/>
    <property type="gene ID" value="ENSCPRG00005007934.1"/>
</dbReference>
<evidence type="ECO:0000313" key="8">
    <source>
        <dbReference type="Ensembl" id="ENSCPRP00005011095.1"/>
    </source>
</evidence>
<dbReference type="AlphaFoldDB" id="A0A7M4EMG5"/>
<reference evidence="8" key="1">
    <citation type="submission" date="2025-08" db="UniProtKB">
        <authorList>
            <consortium name="Ensembl"/>
        </authorList>
    </citation>
    <scope>IDENTIFICATION</scope>
</reference>
<dbReference type="PANTHER" id="PTHR12801">
    <property type="entry name" value="RNA EXONUCLEASE REXO1 / RECO3 FAMILY MEMBER-RELATED"/>
    <property type="match status" value="1"/>
</dbReference>
<dbReference type="CTD" id="81875"/>
<dbReference type="GO" id="GO:0005730">
    <property type="term" value="C:nucleolus"/>
    <property type="evidence" value="ECO:0007669"/>
    <property type="project" value="UniProtKB-ARBA"/>
</dbReference>
<evidence type="ECO:0000256" key="6">
    <source>
        <dbReference type="SAM" id="MobiDB-lite"/>
    </source>
</evidence>
<dbReference type="Proteomes" id="UP000594220">
    <property type="component" value="Unplaced"/>
</dbReference>
<organism evidence="8 9">
    <name type="scientific">Crocodylus porosus</name>
    <name type="common">Saltwater crocodile</name>
    <name type="synonym">Estuarine crocodile</name>
    <dbReference type="NCBI Taxonomy" id="8502"/>
    <lineage>
        <taxon>Eukaryota</taxon>
        <taxon>Metazoa</taxon>
        <taxon>Chordata</taxon>
        <taxon>Craniata</taxon>
        <taxon>Vertebrata</taxon>
        <taxon>Euteleostomi</taxon>
        <taxon>Archelosauria</taxon>
        <taxon>Archosauria</taxon>
        <taxon>Crocodylia</taxon>
        <taxon>Longirostres</taxon>
        <taxon>Crocodylidae</taxon>
        <taxon>Crocodylus</taxon>
    </lineage>
</organism>
<feature type="region of interest" description="Disordered" evidence="6">
    <location>
        <begin position="15"/>
        <end position="100"/>
    </location>
</feature>
<accession>A0A7M4EMG5</accession>
<dbReference type="GeneTree" id="ENSGT00940000159724"/>
<reference evidence="8" key="2">
    <citation type="submission" date="2025-09" db="UniProtKB">
        <authorList>
            <consortium name="Ensembl"/>
        </authorList>
    </citation>
    <scope>IDENTIFICATION</scope>
</reference>
<proteinExistence type="predicted"/>
<dbReference type="KEGG" id="cpoo:109323974"/>